<reference evidence="7 8" key="1">
    <citation type="submission" date="2016-10" db="EMBL/GenBank/DDBJ databases">
        <authorList>
            <person name="de Groot N.N."/>
        </authorList>
    </citation>
    <scope>NUCLEOTIDE SEQUENCE [LARGE SCALE GENOMIC DNA]</scope>
    <source>
        <strain evidence="7 8">DSM 22489</strain>
    </source>
</reference>
<evidence type="ECO:0000256" key="1">
    <source>
        <dbReference type="ARBA" id="ARBA00004651"/>
    </source>
</evidence>
<feature type="transmembrane region" description="Helical" evidence="6">
    <location>
        <begin position="203"/>
        <end position="225"/>
    </location>
</feature>
<dbReference type="PIRSF" id="PIRSF035875">
    <property type="entry name" value="RNase_BN"/>
    <property type="match status" value="1"/>
</dbReference>
<dbReference type="EMBL" id="FNVA01000001">
    <property type="protein sequence ID" value="SEF50879.1"/>
    <property type="molecule type" value="Genomic_DNA"/>
</dbReference>
<feature type="transmembrane region" description="Helical" evidence="6">
    <location>
        <begin position="56"/>
        <end position="76"/>
    </location>
</feature>
<evidence type="ECO:0000313" key="7">
    <source>
        <dbReference type="EMBL" id="SEF50879.1"/>
    </source>
</evidence>
<organism evidence="7 8">
    <name type="scientific">Bryocella elongata</name>
    <dbReference type="NCBI Taxonomy" id="863522"/>
    <lineage>
        <taxon>Bacteria</taxon>
        <taxon>Pseudomonadati</taxon>
        <taxon>Acidobacteriota</taxon>
        <taxon>Terriglobia</taxon>
        <taxon>Terriglobales</taxon>
        <taxon>Acidobacteriaceae</taxon>
        <taxon>Bryocella</taxon>
    </lineage>
</organism>
<protein>
    <submittedName>
        <fullName evidence="7">Membrane protein/epoxyqueuosine reductase</fullName>
    </submittedName>
</protein>
<gene>
    <name evidence="7" type="ORF">SAMN05421819_0237</name>
</gene>
<keyword evidence="2" id="KW-1003">Cell membrane</keyword>
<feature type="transmembrane region" description="Helical" evidence="6">
    <location>
        <begin position="121"/>
        <end position="140"/>
    </location>
</feature>
<evidence type="ECO:0000256" key="2">
    <source>
        <dbReference type="ARBA" id="ARBA00022475"/>
    </source>
</evidence>
<dbReference type="NCBIfam" id="TIGR00765">
    <property type="entry name" value="yihY_not_rbn"/>
    <property type="match status" value="1"/>
</dbReference>
<keyword evidence="3 6" id="KW-0812">Transmembrane</keyword>
<dbReference type="Proteomes" id="UP000236728">
    <property type="component" value="Unassembled WGS sequence"/>
</dbReference>
<evidence type="ECO:0000256" key="5">
    <source>
        <dbReference type="ARBA" id="ARBA00023136"/>
    </source>
</evidence>
<dbReference type="InterPro" id="IPR017039">
    <property type="entry name" value="Virul_fac_BrkB"/>
</dbReference>
<dbReference type="Pfam" id="PF03631">
    <property type="entry name" value="Virul_fac_BrkB"/>
    <property type="match status" value="1"/>
</dbReference>
<name>A0A1H5SJV3_9BACT</name>
<dbReference type="RefSeq" id="WP_103931203.1">
    <property type="nucleotide sequence ID" value="NZ_FNVA01000001.1"/>
</dbReference>
<evidence type="ECO:0000256" key="6">
    <source>
        <dbReference type="SAM" id="Phobius"/>
    </source>
</evidence>
<proteinExistence type="predicted"/>
<dbReference type="PANTHER" id="PTHR30213">
    <property type="entry name" value="INNER MEMBRANE PROTEIN YHJD"/>
    <property type="match status" value="1"/>
</dbReference>
<feature type="transmembrane region" description="Helical" evidence="6">
    <location>
        <begin position="237"/>
        <end position="258"/>
    </location>
</feature>
<accession>A0A1H5SJV3</accession>
<keyword evidence="5 6" id="KW-0472">Membrane</keyword>
<dbReference type="PANTHER" id="PTHR30213:SF0">
    <property type="entry name" value="UPF0761 MEMBRANE PROTEIN YIHY"/>
    <property type="match status" value="1"/>
</dbReference>
<feature type="transmembrane region" description="Helical" evidence="6">
    <location>
        <begin position="161"/>
        <end position="183"/>
    </location>
</feature>
<feature type="transmembrane region" description="Helical" evidence="6">
    <location>
        <begin position="278"/>
        <end position="297"/>
    </location>
</feature>
<dbReference type="AlphaFoldDB" id="A0A1H5SJV3"/>
<keyword evidence="8" id="KW-1185">Reference proteome</keyword>
<comment type="subcellular location">
    <subcellularLocation>
        <location evidence="1">Cell membrane</location>
        <topology evidence="1">Multi-pass membrane protein</topology>
    </subcellularLocation>
</comment>
<evidence type="ECO:0000256" key="3">
    <source>
        <dbReference type="ARBA" id="ARBA00022692"/>
    </source>
</evidence>
<dbReference type="GO" id="GO:0005886">
    <property type="term" value="C:plasma membrane"/>
    <property type="evidence" value="ECO:0007669"/>
    <property type="project" value="UniProtKB-SubCell"/>
</dbReference>
<dbReference type="OrthoDB" id="9808671at2"/>
<evidence type="ECO:0000256" key="4">
    <source>
        <dbReference type="ARBA" id="ARBA00022989"/>
    </source>
</evidence>
<keyword evidence="4 6" id="KW-1133">Transmembrane helix</keyword>
<evidence type="ECO:0000313" key="8">
    <source>
        <dbReference type="Proteomes" id="UP000236728"/>
    </source>
</evidence>
<sequence>MSVEAPEKDLEIKKAGGEELSPALVAAPAQRVAESGTWEQVRALARYMTHTEVHTYAFSVAAQVILSLFPFIVLLLTISQKVFHSPAMTNMVGQMMTYFLPSNQDFVMRNMRVLANSHAGTRVFSLVMLFITVTGVFLPLEVALNSVWGVKKNRSYLHNQVVSIGLAAGVAILAMGSIALSAGQREVMAKVFFGHTDNFLYNLVTQGFLRVAALAASIGLFFLIYWALPNRKVPARAVLPTAIVVGVMWEAAKYIYIFALPYLDFRAVYGPFEVSVGLMMWAFISGLLLLGGAYVSATRQALREARADDAEREAS</sequence>